<feature type="compositionally biased region" description="Basic residues" evidence="7">
    <location>
        <begin position="701"/>
        <end position="711"/>
    </location>
</feature>
<evidence type="ECO:0000256" key="3">
    <source>
        <dbReference type="ARBA" id="ARBA00022679"/>
    </source>
</evidence>
<dbReference type="Pfam" id="PF11896">
    <property type="entry name" value="GlgE_dom_N_S"/>
    <property type="match status" value="1"/>
</dbReference>
<feature type="binding site" evidence="6">
    <location>
        <position position="353"/>
    </location>
    <ligand>
        <name>alpha-maltose 1-phosphate</name>
        <dbReference type="ChEBI" id="CHEBI:63576"/>
    </ligand>
</feature>
<dbReference type="EMBL" id="CP043505">
    <property type="protein sequence ID" value="QEO16300.1"/>
    <property type="molecule type" value="Genomic_DNA"/>
</dbReference>
<dbReference type="HAMAP" id="MF_02124">
    <property type="entry name" value="GlgE"/>
    <property type="match status" value="1"/>
</dbReference>
<evidence type="ECO:0000259" key="8">
    <source>
        <dbReference type="SMART" id="SM00642"/>
    </source>
</evidence>
<dbReference type="Gene3D" id="2.60.40.1180">
    <property type="entry name" value="Golgi alpha-mannosidase II"/>
    <property type="match status" value="1"/>
</dbReference>
<feature type="binding site" evidence="6">
    <location>
        <position position="318"/>
    </location>
    <ligand>
        <name>alpha-maltose 1-phosphate</name>
        <dbReference type="ChEBI" id="CHEBI:63576"/>
    </ligand>
</feature>
<feature type="binding site" evidence="6">
    <location>
        <begin position="527"/>
        <end position="528"/>
    </location>
    <ligand>
        <name>alpha-maltose 1-phosphate</name>
        <dbReference type="ChEBI" id="CHEBI:63576"/>
    </ligand>
</feature>
<dbReference type="GO" id="GO:0016758">
    <property type="term" value="F:hexosyltransferase activity"/>
    <property type="evidence" value="ECO:0007669"/>
    <property type="project" value="UniProtKB-UniRule"/>
</dbReference>
<evidence type="ECO:0000256" key="4">
    <source>
        <dbReference type="ARBA" id="ARBA00023277"/>
    </source>
</evidence>
<comment type="subunit">
    <text evidence="1 6">Homodimer.</text>
</comment>
<feature type="active site" description="Nucleophile" evidence="6">
    <location>
        <position position="388"/>
    </location>
</feature>
<proteinExistence type="inferred from homology"/>
<protein>
    <recommendedName>
        <fullName evidence="6">Alpha-1,4-glucan:maltose-1-phosphate maltosyltransferase</fullName>
        <shortName evidence="6">GMPMT</shortName>
        <ecNumber evidence="6">2.4.99.16</ecNumber>
    </recommendedName>
    <alternativeName>
        <fullName evidence="6">(1-&gt;4)-alpha-D-glucan:maltose-1-phosphate alpha-D-maltosyltransferase</fullName>
    </alternativeName>
</protein>
<dbReference type="InterPro" id="IPR026585">
    <property type="entry name" value="GlgE"/>
</dbReference>
<dbReference type="Pfam" id="PF21702">
    <property type="entry name" value="GLGE_C"/>
    <property type="match status" value="1"/>
</dbReference>
<evidence type="ECO:0000256" key="1">
    <source>
        <dbReference type="ARBA" id="ARBA00011738"/>
    </source>
</evidence>
<dbReference type="SUPFAM" id="SSF51445">
    <property type="entry name" value="(Trans)glycosidases"/>
    <property type="match status" value="1"/>
</dbReference>
<dbReference type="GO" id="GO:0004553">
    <property type="term" value="F:hydrolase activity, hydrolyzing O-glycosyl compounds"/>
    <property type="evidence" value="ECO:0007669"/>
    <property type="project" value="InterPro"/>
</dbReference>
<comment type="catalytic activity">
    <reaction evidence="5 6">
        <text>alpha-maltose 1-phosphate + [(1-&gt;4)-alpha-D-glucosyl](n) = [(1-&gt;4)-alpha-D-glucosyl](n+2) + phosphate</text>
        <dbReference type="Rhea" id="RHEA:42692"/>
        <dbReference type="Rhea" id="RHEA-COMP:9584"/>
        <dbReference type="Rhea" id="RHEA-COMP:10183"/>
        <dbReference type="ChEBI" id="CHEBI:15444"/>
        <dbReference type="ChEBI" id="CHEBI:43474"/>
        <dbReference type="ChEBI" id="CHEBI:63576"/>
        <dbReference type="EC" id="2.4.99.16"/>
    </reaction>
</comment>
<accession>A0A5C1YM27</accession>
<feature type="region of interest" description="Disordered" evidence="7">
    <location>
        <begin position="251"/>
        <end position="283"/>
    </location>
</feature>
<evidence type="ECO:0000256" key="2">
    <source>
        <dbReference type="ARBA" id="ARBA00022676"/>
    </source>
</evidence>
<dbReference type="InterPro" id="IPR006047">
    <property type="entry name" value="GH13_cat_dom"/>
</dbReference>
<feature type="domain" description="Glycosyl hydrolase family 13 catalytic" evidence="8">
    <location>
        <begin position="196"/>
        <end position="537"/>
    </location>
</feature>
<comment type="function">
    <text evidence="6">Maltosyltransferase that uses maltose 1-phosphate (M1P) as the sugar donor to elongate linear or branched alpha-(1-&gt;4)-glucans. Is involved in a branched alpha-glucan biosynthetic pathway from trehalose, together with TreS, Mak and GlgB.</text>
</comment>
<dbReference type="Gene3D" id="3.20.20.80">
    <property type="entry name" value="Glycosidases"/>
    <property type="match status" value="1"/>
</dbReference>
<reference evidence="9 10" key="1">
    <citation type="submission" date="2019-09" db="EMBL/GenBank/DDBJ databases">
        <title>Genome sequencing of strain KACC 19306.</title>
        <authorList>
            <person name="Heo J."/>
            <person name="Kim S.-J."/>
            <person name="Kim J.-S."/>
            <person name="Hong S.-B."/>
            <person name="Kwon S.-W."/>
        </authorList>
    </citation>
    <scope>NUCLEOTIDE SEQUENCE [LARGE SCALE GENOMIC DNA]</scope>
    <source>
        <strain evidence="9 10">KACC 19306</strain>
    </source>
</reference>
<dbReference type="InterPro" id="IPR049171">
    <property type="entry name" value="GLGE_C"/>
</dbReference>
<evidence type="ECO:0000313" key="10">
    <source>
        <dbReference type="Proteomes" id="UP000324678"/>
    </source>
</evidence>
<evidence type="ECO:0000256" key="6">
    <source>
        <dbReference type="HAMAP-Rule" id="MF_02124"/>
    </source>
</evidence>
<dbReference type="SMART" id="SM00642">
    <property type="entry name" value="Aamy"/>
    <property type="match status" value="1"/>
</dbReference>
<dbReference type="AlphaFoldDB" id="A0A5C1YM27"/>
<gene>
    <name evidence="6" type="primary">glgE</name>
    <name evidence="9" type="ORF">FLP10_16055</name>
</gene>
<evidence type="ECO:0000256" key="5">
    <source>
        <dbReference type="ARBA" id="ARBA00048735"/>
    </source>
</evidence>
<keyword evidence="10" id="KW-1185">Reference proteome</keyword>
<dbReference type="GO" id="GO:0030979">
    <property type="term" value="P:alpha-glucan biosynthetic process"/>
    <property type="evidence" value="ECO:0007669"/>
    <property type="project" value="UniProtKB-UniRule"/>
</dbReference>
<feature type="active site" description="Proton donor" evidence="6">
    <location>
        <position position="417"/>
    </location>
</feature>
<evidence type="ECO:0000313" key="9">
    <source>
        <dbReference type="EMBL" id="QEO16300.1"/>
    </source>
</evidence>
<feature type="site" description="Transition state stabilizer" evidence="6">
    <location>
        <position position="474"/>
    </location>
</feature>
<comment type="similarity">
    <text evidence="6">Belongs to the glycosyl hydrolase 13 family. GlgE subfamily.</text>
</comment>
<dbReference type="PANTHER" id="PTHR47786">
    <property type="entry name" value="ALPHA-1,4-GLUCAN:MALTOSE-1-PHOSPHATE MALTOSYLTRANSFERASE"/>
    <property type="match status" value="1"/>
</dbReference>
<sequence length="711" mass="78642">MTRLTPAPLDDRWRPKAYEGEVVPFGATVFREGHDLVGAMLVLTAPSGEVVRERMRAVAPGTDRWEALARLDEIGVWRWHVTGFGDEIATWRHDAAIKIDAGVDVEVMYELGASLLDRAAAEKSRPIAARRRLTALASALRGDAASARSDASEASARRALLDDPVFGEFRDRPLARLVTDSAERELVVERRRAGVGSWYEFFPRSEGAKRRKDGSWQSGTFRTAAKRLDGVAAMGFDVVYLPPIHPIGVTNRKGRNNTLDPQPGDPGSPWAIGGPLADGTAGGHDAIHPDLGTLADFRAFVRRAAALGIDVALDLALQASPDHPWVTEHPEWFTRLPDGTIAYAENPPKKYQDIYPVNFDDDPDGIFAEVLRIVRHWIAQGVRIFRVDNPHTKPLWFWERLIAEVEAETPGVVFLAEAFTRPAPMQALAAVGFQQSYTYFTWRNTKEELEEYLVSLSRDTADFLRPNLFVNTPDILTEYLQFGGPAAFSVRATIAATAAPTWGVYAGFELFESVARPGAEEAIDNEKYEYKPRDFAAAEREGRSLALYLGILNRVRAEHPALQQLRNLHLHATDDAAVLAFSKHLDARFTGTGSDDTIIVVVNVDPHSVRETTVHLELEAIGLEPGASFEVEDLVDGARWSWGASNYVRLDAFTRPAHVLRVIREPAAARGRNARTEASARTAHPDAPPARRTRADATPARRTRSRRTASD</sequence>
<dbReference type="InterPro" id="IPR013780">
    <property type="entry name" value="Glyco_hydro_b"/>
</dbReference>
<feature type="region of interest" description="Disordered" evidence="7">
    <location>
        <begin position="669"/>
        <end position="711"/>
    </location>
</feature>
<organism evidence="9 10">
    <name type="scientific">Agromyces intestinalis</name>
    <dbReference type="NCBI Taxonomy" id="2592652"/>
    <lineage>
        <taxon>Bacteria</taxon>
        <taxon>Bacillati</taxon>
        <taxon>Actinomycetota</taxon>
        <taxon>Actinomycetes</taxon>
        <taxon>Micrococcales</taxon>
        <taxon>Microbacteriaceae</taxon>
        <taxon>Agromyces</taxon>
    </lineage>
</organism>
<dbReference type="InterPro" id="IPR013783">
    <property type="entry name" value="Ig-like_fold"/>
</dbReference>
<keyword evidence="4 6" id="KW-0119">Carbohydrate metabolism</keyword>
<keyword evidence="3 6" id="KW-0808">Transferase</keyword>
<dbReference type="Gene3D" id="2.60.40.10">
    <property type="entry name" value="Immunoglobulins"/>
    <property type="match status" value="1"/>
</dbReference>
<dbReference type="OrthoDB" id="9805159at2"/>
<feature type="binding site" evidence="6">
    <location>
        <position position="253"/>
    </location>
    <ligand>
        <name>alpha-maltose 1-phosphate</name>
        <dbReference type="ChEBI" id="CHEBI:63576"/>
    </ligand>
</feature>
<dbReference type="EC" id="2.4.99.16" evidence="6"/>
<dbReference type="PANTHER" id="PTHR47786:SF2">
    <property type="entry name" value="GLYCOSYL HYDROLASE FAMILY 13 CATALYTIC DOMAIN-CONTAINING PROTEIN"/>
    <property type="match status" value="1"/>
</dbReference>
<dbReference type="Gene3D" id="1.20.58.80">
    <property type="entry name" value="Phosphotransferase system, lactose/cellobiose-type IIA subunit"/>
    <property type="match status" value="1"/>
</dbReference>
<dbReference type="Proteomes" id="UP000324678">
    <property type="component" value="Chromosome"/>
</dbReference>
<evidence type="ECO:0000256" key="7">
    <source>
        <dbReference type="SAM" id="MobiDB-lite"/>
    </source>
</evidence>
<dbReference type="InterPro" id="IPR021828">
    <property type="entry name" value="GlgE_dom_N/S"/>
</dbReference>
<keyword evidence="2 6" id="KW-0328">Glycosyltransferase</keyword>
<dbReference type="InterPro" id="IPR017853">
    <property type="entry name" value="GH"/>
</dbReference>
<dbReference type="KEGG" id="ail:FLP10_16055"/>
<name>A0A5C1YM27_9MICO</name>
<feature type="binding site" evidence="6">
    <location>
        <position position="389"/>
    </location>
    <ligand>
        <name>alpha-maltose 1-phosphate</name>
        <dbReference type="ChEBI" id="CHEBI:63576"/>
    </ligand>
</feature>